<accession>A0ABR2ZXZ4</accession>
<dbReference type="EMBL" id="JBBXMP010000044">
    <property type="protein sequence ID" value="KAL0065664.1"/>
    <property type="molecule type" value="Genomic_DNA"/>
</dbReference>
<evidence type="ECO:0008006" key="4">
    <source>
        <dbReference type="Google" id="ProtNLM"/>
    </source>
</evidence>
<evidence type="ECO:0000256" key="1">
    <source>
        <dbReference type="SAM" id="Coils"/>
    </source>
</evidence>
<sequence length="634" mass="72136">MAQSSFSLEQILAGLANSRREVEIAHLCNGCPRSWLSPVIPIPKQDVLRFNYIPSSLERDHIVSELREEEGELEALDKEIAHLEDALTRMRTGRTWLLHRMKQRKSVVSAVRRVPIEIWDMIFKRAGSIAEFALDFSESECQEKCLVSLAHKLSWVCKGWGRIVDSIPVIWSSIRIRKLPNLKTDIRPLLLEYISKSSGCPLKISLLEETPEDCTSPHLQGLLRNEKRLSPLQEDVFLLLMREAAPRCEELEFCLGDCEAPRNPLNEVIDFPILRSLRADILAIFPDTMYGWLSKILKQAPHLTCLSTRKFPYHDIHHEANLTVLEIRNGYPCDLPRLLRGYKGLQSLVVGQLCIPIPNHTNLTEIELPHLRTMHLRIIQDPFRMVGLFDCLRATSLADLRLGFRFELDDGIDDGPISWPQASLTRMLGRHASSLERLELEIIRNDMESMPQELSLVEIVQAVPGLAQLKLGLEIFKDSDLELVLRCMSALEYRSSGPECEQALRKLEVVIIHFLGGDKLRGNKAETVAKRLLEVAESRTRERLSGVDGAAPMTTMCVALGGMEDDDDDYPRVKSERWHLNGDSEDGDQRPPLWSALVSSRAITERARAVERAGTRCFFGEWEDFEGMMDRRSI</sequence>
<feature type="coiled-coil region" evidence="1">
    <location>
        <begin position="59"/>
        <end position="93"/>
    </location>
</feature>
<keyword evidence="1" id="KW-0175">Coiled coil</keyword>
<proteinExistence type="predicted"/>
<keyword evidence="3" id="KW-1185">Reference proteome</keyword>
<comment type="caution">
    <text evidence="2">The sequence shown here is derived from an EMBL/GenBank/DDBJ whole genome shotgun (WGS) entry which is preliminary data.</text>
</comment>
<organism evidence="2 3">
    <name type="scientific">Marasmius tenuissimus</name>
    <dbReference type="NCBI Taxonomy" id="585030"/>
    <lineage>
        <taxon>Eukaryota</taxon>
        <taxon>Fungi</taxon>
        <taxon>Dikarya</taxon>
        <taxon>Basidiomycota</taxon>
        <taxon>Agaricomycotina</taxon>
        <taxon>Agaricomycetes</taxon>
        <taxon>Agaricomycetidae</taxon>
        <taxon>Agaricales</taxon>
        <taxon>Marasmiineae</taxon>
        <taxon>Marasmiaceae</taxon>
        <taxon>Marasmius</taxon>
    </lineage>
</organism>
<name>A0ABR2ZXZ4_9AGAR</name>
<dbReference type="Proteomes" id="UP001437256">
    <property type="component" value="Unassembled WGS sequence"/>
</dbReference>
<gene>
    <name evidence="2" type="ORF">AAF712_007305</name>
</gene>
<protein>
    <recommendedName>
        <fullName evidence="4">F-box domain-containing protein</fullName>
    </recommendedName>
</protein>
<reference evidence="2 3" key="1">
    <citation type="submission" date="2024-05" db="EMBL/GenBank/DDBJ databases">
        <title>A draft genome resource for the thread blight pathogen Marasmius tenuissimus strain MS-2.</title>
        <authorList>
            <person name="Yulfo-Soto G.E."/>
            <person name="Baruah I.K."/>
            <person name="Amoako-Attah I."/>
            <person name="Bukari Y."/>
            <person name="Meinhardt L.W."/>
            <person name="Bailey B.A."/>
            <person name="Cohen S.P."/>
        </authorList>
    </citation>
    <scope>NUCLEOTIDE SEQUENCE [LARGE SCALE GENOMIC DNA]</scope>
    <source>
        <strain evidence="2 3">MS-2</strain>
    </source>
</reference>
<evidence type="ECO:0000313" key="2">
    <source>
        <dbReference type="EMBL" id="KAL0065664.1"/>
    </source>
</evidence>
<evidence type="ECO:0000313" key="3">
    <source>
        <dbReference type="Proteomes" id="UP001437256"/>
    </source>
</evidence>